<feature type="domain" description="Acyl-CoA dehydrogenase/oxidase C-terminal" evidence="7">
    <location>
        <begin position="234"/>
        <end position="391"/>
    </location>
</feature>
<keyword evidence="4 6" id="KW-0274">FAD</keyword>
<dbReference type="SUPFAM" id="SSF47203">
    <property type="entry name" value="Acyl-CoA dehydrogenase C-terminal domain-like"/>
    <property type="match status" value="1"/>
</dbReference>
<dbReference type="Pfam" id="PF02771">
    <property type="entry name" value="Acyl-CoA_dh_N"/>
    <property type="match status" value="1"/>
</dbReference>
<feature type="domain" description="Acyl-CoA oxidase/dehydrogenase middle" evidence="8">
    <location>
        <begin position="128"/>
        <end position="222"/>
    </location>
</feature>
<evidence type="ECO:0000313" key="11">
    <source>
        <dbReference type="Proteomes" id="UP001212803"/>
    </source>
</evidence>
<dbReference type="InterPro" id="IPR009075">
    <property type="entry name" value="AcylCo_DH/oxidase_C"/>
</dbReference>
<comment type="cofactor">
    <cofactor evidence="1 6">
        <name>FAD</name>
        <dbReference type="ChEBI" id="CHEBI:57692"/>
    </cofactor>
</comment>
<reference evidence="10 11" key="1">
    <citation type="journal article" date="2023" name="ISME J.">
        <title>Thermophilic Dehalococcoidia with unusual traits shed light on an unexpected past.</title>
        <authorList>
            <person name="Palmer M."/>
            <person name="Covington J.K."/>
            <person name="Zhou E.M."/>
            <person name="Thomas S.C."/>
            <person name="Habib N."/>
            <person name="Seymour C.O."/>
            <person name="Lai D."/>
            <person name="Johnston J."/>
            <person name="Hashimi A."/>
            <person name="Jiao J.Y."/>
            <person name="Muok A.R."/>
            <person name="Liu L."/>
            <person name="Xian W.D."/>
            <person name="Zhi X.Y."/>
            <person name="Li M.M."/>
            <person name="Silva L.P."/>
            <person name="Bowen B.P."/>
            <person name="Louie K."/>
            <person name="Briegel A."/>
            <person name="Pett-Ridge J."/>
            <person name="Weber P.K."/>
            <person name="Tocheva E.I."/>
            <person name="Woyke T."/>
            <person name="Northen T.R."/>
            <person name="Mayali X."/>
            <person name="Li W.J."/>
            <person name="Hedlund B.P."/>
        </authorList>
    </citation>
    <scope>NUCLEOTIDE SEQUENCE [LARGE SCALE GENOMIC DNA]</scope>
    <source>
        <strain evidence="10 11">YIM 72310</strain>
    </source>
</reference>
<dbReference type="InterPro" id="IPR006091">
    <property type="entry name" value="Acyl-CoA_Oxase/DH_mid-dom"/>
</dbReference>
<evidence type="ECO:0000256" key="6">
    <source>
        <dbReference type="RuleBase" id="RU362125"/>
    </source>
</evidence>
<dbReference type="InterPro" id="IPR052161">
    <property type="entry name" value="Mycobact_Acyl-CoA_DH"/>
</dbReference>
<dbReference type="SUPFAM" id="SSF56645">
    <property type="entry name" value="Acyl-CoA dehydrogenase NM domain-like"/>
    <property type="match status" value="1"/>
</dbReference>
<sequence length="398" mass="44096">MRYSMDFRDTPEEAAFRAEVRKFIEEEGHKARQRDDDGERAFYGGSKEWTKALAARGWVAPAWPKEYGGAGLSVMQQFIFNWELAEARLPRPGGIAVGFAGPTLIVHGTEEQKKKYLPGILSGEDIWCQGYSEPGAGSDLAALQTRAVRDGDDYIINGQKIWTSGGHLAKYMILLARTDPDAPKHRGITYFIVDMKSPGITVRPLVNAAYTHEFNEVFFEDVRVPRANIIGEENRGWYLAQTTLSFERSNIGGSVGARQAVEDLIKFARENTANGQSTLAHNPAVRHELVERYVEAGVAQMMSFKIVSIQAKEGVAPGHEAAVAKLYGTELNQRIYRTGMKVLGLYGQLDAKTDGPKPPMRGRIKYMYLRSIANTIEGGTSEIQRNIIATRGLGLPRG</sequence>
<organism evidence="10 11">
    <name type="scientific">Tepidiforma flava</name>
    <dbReference type="NCBI Taxonomy" id="3004094"/>
    <lineage>
        <taxon>Bacteria</taxon>
        <taxon>Bacillati</taxon>
        <taxon>Chloroflexota</taxon>
        <taxon>Tepidiformia</taxon>
        <taxon>Tepidiformales</taxon>
        <taxon>Tepidiformaceae</taxon>
        <taxon>Tepidiforma</taxon>
    </lineage>
</organism>
<dbReference type="Gene3D" id="1.10.540.10">
    <property type="entry name" value="Acyl-CoA dehydrogenase/oxidase, N-terminal domain"/>
    <property type="match status" value="1"/>
</dbReference>
<dbReference type="InterPro" id="IPR009100">
    <property type="entry name" value="AcylCoA_DH/oxidase_NM_dom_sf"/>
</dbReference>
<keyword evidence="5 6" id="KW-0560">Oxidoreductase</keyword>
<evidence type="ECO:0000256" key="5">
    <source>
        <dbReference type="ARBA" id="ARBA00023002"/>
    </source>
</evidence>
<dbReference type="PANTHER" id="PTHR43292:SF4">
    <property type="entry name" value="ACYL-COA DEHYDROGENASE FADE34"/>
    <property type="match status" value="1"/>
</dbReference>
<evidence type="ECO:0000256" key="2">
    <source>
        <dbReference type="ARBA" id="ARBA00009347"/>
    </source>
</evidence>
<evidence type="ECO:0000259" key="8">
    <source>
        <dbReference type="Pfam" id="PF02770"/>
    </source>
</evidence>
<evidence type="ECO:0000256" key="4">
    <source>
        <dbReference type="ARBA" id="ARBA00022827"/>
    </source>
</evidence>
<evidence type="ECO:0000259" key="9">
    <source>
        <dbReference type="Pfam" id="PF02771"/>
    </source>
</evidence>
<comment type="similarity">
    <text evidence="2 6">Belongs to the acyl-CoA dehydrogenase family.</text>
</comment>
<evidence type="ECO:0000313" key="10">
    <source>
        <dbReference type="EMBL" id="WBL35366.1"/>
    </source>
</evidence>
<keyword evidence="11" id="KW-1185">Reference proteome</keyword>
<evidence type="ECO:0000256" key="3">
    <source>
        <dbReference type="ARBA" id="ARBA00022630"/>
    </source>
</evidence>
<proteinExistence type="inferred from homology"/>
<dbReference type="PANTHER" id="PTHR43292">
    <property type="entry name" value="ACYL-COA DEHYDROGENASE"/>
    <property type="match status" value="1"/>
</dbReference>
<feature type="domain" description="Acyl-CoA dehydrogenase/oxidase N-terminal" evidence="9">
    <location>
        <begin position="10"/>
        <end position="124"/>
    </location>
</feature>
<dbReference type="Gene3D" id="2.40.110.10">
    <property type="entry name" value="Butyryl-CoA Dehydrogenase, subunit A, domain 2"/>
    <property type="match status" value="1"/>
</dbReference>
<keyword evidence="3 6" id="KW-0285">Flavoprotein</keyword>
<dbReference type="Pfam" id="PF00441">
    <property type="entry name" value="Acyl-CoA_dh_1"/>
    <property type="match status" value="1"/>
</dbReference>
<gene>
    <name evidence="10" type="ORF">O0235_11320</name>
</gene>
<protein>
    <submittedName>
        <fullName evidence="10">Acyl-CoA dehydrogenase family protein</fullName>
    </submittedName>
</protein>
<dbReference type="InterPro" id="IPR046373">
    <property type="entry name" value="Acyl-CoA_Oxase/DH_mid-dom_sf"/>
</dbReference>
<dbReference type="Proteomes" id="UP001212803">
    <property type="component" value="Chromosome"/>
</dbReference>
<dbReference type="EMBL" id="CP115149">
    <property type="protein sequence ID" value="WBL35366.1"/>
    <property type="molecule type" value="Genomic_DNA"/>
</dbReference>
<dbReference type="Pfam" id="PF02770">
    <property type="entry name" value="Acyl-CoA_dh_M"/>
    <property type="match status" value="1"/>
</dbReference>
<dbReference type="InterPro" id="IPR036250">
    <property type="entry name" value="AcylCo_DH-like_C"/>
</dbReference>
<dbReference type="InterPro" id="IPR013786">
    <property type="entry name" value="AcylCoA_DH/ox_N"/>
</dbReference>
<evidence type="ECO:0000259" key="7">
    <source>
        <dbReference type="Pfam" id="PF00441"/>
    </source>
</evidence>
<accession>A0ABY7M6F1</accession>
<dbReference type="Gene3D" id="1.20.140.10">
    <property type="entry name" value="Butyryl-CoA Dehydrogenase, subunit A, domain 3"/>
    <property type="match status" value="1"/>
</dbReference>
<dbReference type="RefSeq" id="WP_270055893.1">
    <property type="nucleotide sequence ID" value="NZ_CP115149.1"/>
</dbReference>
<evidence type="ECO:0000256" key="1">
    <source>
        <dbReference type="ARBA" id="ARBA00001974"/>
    </source>
</evidence>
<name>A0ABY7M6F1_9CHLR</name>
<dbReference type="InterPro" id="IPR037069">
    <property type="entry name" value="AcylCoA_DH/ox_N_sf"/>
</dbReference>